<dbReference type="EMBL" id="JACGWJ010000001">
    <property type="protein sequence ID" value="KAL0440867.1"/>
    <property type="molecule type" value="Genomic_DNA"/>
</dbReference>
<name>A0AAW2WK61_SESRA</name>
<dbReference type="PANTHER" id="PTHR46548:SF1">
    <property type="entry name" value="BAH AND TFIIS DOMAIN-CONTAINING PROTEIN-RELATED"/>
    <property type="match status" value="1"/>
</dbReference>
<accession>A0AAW2WK61</accession>
<dbReference type="PANTHER" id="PTHR46548">
    <property type="entry name" value="BAH AND TFIIS DOMAIN-CONTAINING PROTEIN-RELATED"/>
    <property type="match status" value="1"/>
</dbReference>
<proteinExistence type="predicted"/>
<evidence type="ECO:0000313" key="1">
    <source>
        <dbReference type="EMBL" id="KAL0440867.1"/>
    </source>
</evidence>
<reference evidence="1" key="1">
    <citation type="submission" date="2020-06" db="EMBL/GenBank/DDBJ databases">
        <authorList>
            <person name="Li T."/>
            <person name="Hu X."/>
            <person name="Zhang T."/>
            <person name="Song X."/>
            <person name="Zhang H."/>
            <person name="Dai N."/>
            <person name="Sheng W."/>
            <person name="Hou X."/>
            <person name="Wei L."/>
        </authorList>
    </citation>
    <scope>NUCLEOTIDE SEQUENCE</scope>
    <source>
        <strain evidence="1">G02</strain>
        <tissue evidence="1">Leaf</tissue>
    </source>
</reference>
<sequence>MNALIENCAKYFEVHSSLSLEDDVGMNLLASVATREMSRSKLVSPTDLTDGSTSAVEEVCYGDEAKSKFSPEGHIPGSQSQFSNYAEGNEKIQTGVDGSSISEDGLHLPKQVPFLSSADKNCVPAHASTNILAGEGNKPCDYDSVDLRSTVDRLWEVLEKSNQKTDTDLKLRDSEANK</sequence>
<comment type="caution">
    <text evidence="1">The sequence shown here is derived from an EMBL/GenBank/DDBJ whole genome shotgun (WGS) entry which is preliminary data.</text>
</comment>
<gene>
    <name evidence="1" type="ORF">Sradi_0025600</name>
</gene>
<dbReference type="AlphaFoldDB" id="A0AAW2WK61"/>
<reference evidence="1" key="2">
    <citation type="journal article" date="2024" name="Plant">
        <title>Genomic evolution and insights into agronomic trait innovations of Sesamum species.</title>
        <authorList>
            <person name="Miao H."/>
            <person name="Wang L."/>
            <person name="Qu L."/>
            <person name="Liu H."/>
            <person name="Sun Y."/>
            <person name="Le M."/>
            <person name="Wang Q."/>
            <person name="Wei S."/>
            <person name="Zheng Y."/>
            <person name="Lin W."/>
            <person name="Duan Y."/>
            <person name="Cao H."/>
            <person name="Xiong S."/>
            <person name="Wang X."/>
            <person name="Wei L."/>
            <person name="Li C."/>
            <person name="Ma Q."/>
            <person name="Ju M."/>
            <person name="Zhao R."/>
            <person name="Li G."/>
            <person name="Mu C."/>
            <person name="Tian Q."/>
            <person name="Mei H."/>
            <person name="Zhang T."/>
            <person name="Gao T."/>
            <person name="Zhang H."/>
        </authorList>
    </citation>
    <scope>NUCLEOTIDE SEQUENCE</scope>
    <source>
        <strain evidence="1">G02</strain>
    </source>
</reference>
<organism evidence="1">
    <name type="scientific">Sesamum radiatum</name>
    <name type="common">Black benniseed</name>
    <dbReference type="NCBI Taxonomy" id="300843"/>
    <lineage>
        <taxon>Eukaryota</taxon>
        <taxon>Viridiplantae</taxon>
        <taxon>Streptophyta</taxon>
        <taxon>Embryophyta</taxon>
        <taxon>Tracheophyta</taxon>
        <taxon>Spermatophyta</taxon>
        <taxon>Magnoliopsida</taxon>
        <taxon>eudicotyledons</taxon>
        <taxon>Gunneridae</taxon>
        <taxon>Pentapetalae</taxon>
        <taxon>asterids</taxon>
        <taxon>lamiids</taxon>
        <taxon>Lamiales</taxon>
        <taxon>Pedaliaceae</taxon>
        <taxon>Sesamum</taxon>
    </lineage>
</organism>
<protein>
    <submittedName>
        <fullName evidence="1">Uncharacterized protein</fullName>
    </submittedName>
</protein>